<proteinExistence type="predicted"/>
<reference evidence="2 3" key="1">
    <citation type="submission" date="2020-07" db="EMBL/GenBank/DDBJ databases">
        <authorList>
            <person name="Feng X."/>
        </authorList>
    </citation>
    <scope>NUCLEOTIDE SEQUENCE [LARGE SCALE GENOMIC DNA]</scope>
    <source>
        <strain evidence="2 3">JCM31066</strain>
    </source>
</reference>
<protein>
    <submittedName>
        <fullName evidence="2">Uncharacterized protein</fullName>
    </submittedName>
</protein>
<evidence type="ECO:0000313" key="2">
    <source>
        <dbReference type="EMBL" id="MBC2592811.1"/>
    </source>
</evidence>
<dbReference type="Proteomes" id="UP000546464">
    <property type="component" value="Unassembled WGS sequence"/>
</dbReference>
<keyword evidence="3" id="KW-1185">Reference proteome</keyword>
<name>A0A842HBK7_9BACT</name>
<dbReference type="EMBL" id="JACHVB010000011">
    <property type="protein sequence ID" value="MBC2592811.1"/>
    <property type="molecule type" value="Genomic_DNA"/>
</dbReference>
<dbReference type="RefSeq" id="WP_185673826.1">
    <property type="nucleotide sequence ID" value="NZ_JACHVB010000011.1"/>
</dbReference>
<sequence length="120" mass="13920">MSSSTINSYEDLDKVIAKAFPDADIRSRAIALLGKYGTEDFHREISRVRAAIIKVAQADVEKLQGFVDIACSDYRDLLVMAEYEQQSRNYSLKKNDPQKHQRLVEKDEREYSDWVKKMTE</sequence>
<comment type="caution">
    <text evidence="2">The sequence shown here is derived from an EMBL/GenBank/DDBJ whole genome shotgun (WGS) entry which is preliminary data.</text>
</comment>
<gene>
    <name evidence="2" type="ORF">H5P28_00910</name>
</gene>
<organism evidence="2 3">
    <name type="scientific">Ruficoccus amylovorans</name>
    <dbReference type="NCBI Taxonomy" id="1804625"/>
    <lineage>
        <taxon>Bacteria</taxon>
        <taxon>Pseudomonadati</taxon>
        <taxon>Verrucomicrobiota</taxon>
        <taxon>Opitutia</taxon>
        <taxon>Puniceicoccales</taxon>
        <taxon>Cerasicoccaceae</taxon>
        <taxon>Ruficoccus</taxon>
    </lineage>
</organism>
<evidence type="ECO:0000313" key="3">
    <source>
        <dbReference type="Proteomes" id="UP000546464"/>
    </source>
</evidence>
<accession>A0A842HBK7</accession>
<feature type="compositionally biased region" description="Basic and acidic residues" evidence="1">
    <location>
        <begin position="93"/>
        <end position="120"/>
    </location>
</feature>
<feature type="region of interest" description="Disordered" evidence="1">
    <location>
        <begin position="89"/>
        <end position="120"/>
    </location>
</feature>
<dbReference type="AlphaFoldDB" id="A0A842HBK7"/>
<evidence type="ECO:0000256" key="1">
    <source>
        <dbReference type="SAM" id="MobiDB-lite"/>
    </source>
</evidence>